<evidence type="ECO:0000313" key="6">
    <source>
        <dbReference type="Proteomes" id="UP000271337"/>
    </source>
</evidence>
<feature type="site" description="Interaction with DNA" evidence="3">
    <location>
        <position position="618"/>
    </location>
</feature>
<dbReference type="InterPro" id="IPR010347">
    <property type="entry name" value="Tdp1"/>
</dbReference>
<dbReference type="AlphaFoldDB" id="A0A3M6Y4Z5"/>
<feature type="binding site" evidence="2">
    <location>
        <position position="576"/>
    </location>
    <ligand>
        <name>substrate</name>
    </ligand>
</feature>
<dbReference type="GO" id="GO:0003697">
    <property type="term" value="F:single-stranded DNA binding"/>
    <property type="evidence" value="ECO:0007669"/>
    <property type="project" value="TreeGrafter"/>
</dbReference>
<dbReference type="Gene3D" id="6.10.140.100">
    <property type="match status" value="1"/>
</dbReference>
<feature type="compositionally biased region" description="Basic and acidic residues" evidence="4">
    <location>
        <begin position="112"/>
        <end position="123"/>
    </location>
</feature>
<dbReference type="GO" id="GO:0003690">
    <property type="term" value="F:double-stranded DNA binding"/>
    <property type="evidence" value="ECO:0007669"/>
    <property type="project" value="TreeGrafter"/>
</dbReference>
<dbReference type="PANTHER" id="PTHR12415">
    <property type="entry name" value="TYROSYL-DNA PHOSPHODIESTERASE 1"/>
    <property type="match status" value="1"/>
</dbReference>
<feature type="active site" description="Nucleophile" evidence="1">
    <location>
        <position position="326"/>
    </location>
</feature>
<dbReference type="Gene3D" id="3.30.870.10">
    <property type="entry name" value="Endonuclease Chain A"/>
    <property type="match status" value="2"/>
</dbReference>
<feature type="active site" description="Proton donor/acceptor" evidence="1">
    <location>
        <position position="574"/>
    </location>
</feature>
<protein>
    <recommendedName>
        <fullName evidence="7">PLD phosphodiesterase domain-containing protein</fullName>
    </recommendedName>
</protein>
<evidence type="ECO:0000256" key="2">
    <source>
        <dbReference type="PIRSR" id="PIRSR610347-2"/>
    </source>
</evidence>
<dbReference type="PANTHER" id="PTHR12415:SF4">
    <property type="entry name" value="TYROSYL-DNA PHOSPHODIESTERASE DOMAIN-CONTAINING PROTEIN"/>
    <property type="match status" value="1"/>
</dbReference>
<sequence length="750" mass="83122">MRTHKLFSGLATGGFIGALRRPIRQVLRTNRHDPTRQLITNSTFPSSQRLSTLCKIMASDSEDEDVKKAIALSLESSNATQDALPTQETVQTTSTKEEAAVPSTSATGLAGLDRRAMEQERLARQKARTAGLKRERSISPRELSDARKAPKVEETTFDLPSGARLNFLSTAINEQQTSRKSASANLATDRHRTLPTAIKIEEEKDAIKQENPSPSQPALPGSLPYPHGVVKKTWAFGHPRHNDIKLEEVLEPQTLRTAVLSAFQWDTDWVLSKLKTPLQGGKTKCVFVMQAKQESERKEIQAQATSIRSFLRLVFPPMEGQTWCMHSKLMLLFHPEKLRIAVPTANLLNFDWGETGSMENSVFLIDLPRLPDGKKTQLEHLTHFAQELLYFVQKQGVDEDVRAGLLNFDFAATEHMAFVHSVGGISYRDDARRTGFLGLGNSVRHLGLQTDRLDLDFAASSIGSLNDTQLHNLYSAAKGLDATSPSPPPTTSSKPDFFQKPSTRTSAGAKPSPPSHSSVRTNLRIYFPTHETVTSSSAGAAGTICLNRKYFENLGFPRECFRDYISRRQGLLSHNKILLARGKRRDDCGDDAGINGGGGGDGGSRDVAWVYVGSANCSQSAWGNLTVDRRSQGEKGGGWKMNCRNWECGVLLPVPQERLGQRVGIKEDDGDDDGAQIKKEEDPDETDSEPGSSSPRNPRLRRRDGKEEDVDQAQLVGMEVFDGLVELPFVFPAPEYGVREPWYFQEWQVR</sequence>
<feature type="region of interest" description="Disordered" evidence="4">
    <location>
        <begin position="78"/>
        <end position="157"/>
    </location>
</feature>
<evidence type="ECO:0008006" key="7">
    <source>
        <dbReference type="Google" id="ProtNLM"/>
    </source>
</evidence>
<accession>A0A3M6Y4Z5</accession>
<feature type="binding site" evidence="2">
    <location>
        <position position="328"/>
    </location>
    <ligand>
        <name>substrate</name>
    </ligand>
</feature>
<dbReference type="SUPFAM" id="SSF56024">
    <property type="entry name" value="Phospholipase D/nuclease"/>
    <property type="match status" value="2"/>
</dbReference>
<dbReference type="Pfam" id="PF06087">
    <property type="entry name" value="Tyr-DNA_phospho"/>
    <property type="match status" value="1"/>
</dbReference>
<feature type="region of interest" description="Disordered" evidence="4">
    <location>
        <begin position="661"/>
        <end position="711"/>
    </location>
</feature>
<evidence type="ECO:0000256" key="4">
    <source>
        <dbReference type="SAM" id="MobiDB-lite"/>
    </source>
</evidence>
<gene>
    <name evidence="5" type="ORF">D0867_12554</name>
</gene>
<feature type="region of interest" description="Disordered" evidence="4">
    <location>
        <begin position="479"/>
        <end position="520"/>
    </location>
</feature>
<feature type="compositionally biased region" description="Polar residues" evidence="4">
    <location>
        <begin position="78"/>
        <end position="94"/>
    </location>
</feature>
<dbReference type="GO" id="GO:0005634">
    <property type="term" value="C:nucleus"/>
    <property type="evidence" value="ECO:0007669"/>
    <property type="project" value="InterPro"/>
</dbReference>
<proteinExistence type="predicted"/>
<dbReference type="GO" id="GO:0017005">
    <property type="term" value="F:3'-tyrosyl-DNA phosphodiesterase activity"/>
    <property type="evidence" value="ECO:0007669"/>
    <property type="project" value="TreeGrafter"/>
</dbReference>
<comment type="caution">
    <text evidence="5">The sequence shown here is derived from an EMBL/GenBank/DDBJ whole genome shotgun (WGS) entry which is preliminary data.</text>
</comment>
<dbReference type="GO" id="GO:0006281">
    <property type="term" value="P:DNA repair"/>
    <property type="evidence" value="ECO:0007669"/>
    <property type="project" value="InterPro"/>
</dbReference>
<evidence type="ECO:0000256" key="3">
    <source>
        <dbReference type="PIRSR" id="PIRSR610347-3"/>
    </source>
</evidence>
<evidence type="ECO:0000256" key="1">
    <source>
        <dbReference type="PIRSR" id="PIRSR610347-1"/>
    </source>
</evidence>
<feature type="compositionally biased region" description="Basic and acidic residues" evidence="4">
    <location>
        <begin position="132"/>
        <end position="154"/>
    </location>
</feature>
<dbReference type="CDD" id="cd09122">
    <property type="entry name" value="PLDc_Tdp1_1"/>
    <property type="match status" value="1"/>
</dbReference>
<dbReference type="VEuPathDB" id="FungiDB:BTJ68_12782"/>
<dbReference type="Proteomes" id="UP000271337">
    <property type="component" value="Unassembled WGS sequence"/>
</dbReference>
<name>A0A3M6Y4Z5_HORWE</name>
<dbReference type="EMBL" id="QWIL01001958">
    <property type="protein sequence ID" value="RMX98105.1"/>
    <property type="molecule type" value="Genomic_DNA"/>
</dbReference>
<evidence type="ECO:0000313" key="5">
    <source>
        <dbReference type="EMBL" id="RMX98105.1"/>
    </source>
</evidence>
<dbReference type="OrthoDB" id="47785at2759"/>
<organism evidence="5 6">
    <name type="scientific">Hortaea werneckii</name>
    <name type="common">Black yeast</name>
    <name type="synonym">Cladosporium werneckii</name>
    <dbReference type="NCBI Taxonomy" id="91943"/>
    <lineage>
        <taxon>Eukaryota</taxon>
        <taxon>Fungi</taxon>
        <taxon>Dikarya</taxon>
        <taxon>Ascomycota</taxon>
        <taxon>Pezizomycotina</taxon>
        <taxon>Dothideomycetes</taxon>
        <taxon>Dothideomycetidae</taxon>
        <taxon>Mycosphaerellales</taxon>
        <taxon>Teratosphaeriaceae</taxon>
        <taxon>Hortaea</taxon>
    </lineage>
</organism>
<reference evidence="5 6" key="1">
    <citation type="journal article" date="2018" name="BMC Genomics">
        <title>Genomic evidence for intraspecific hybridization in a clonal and extremely halotolerant yeast.</title>
        <authorList>
            <person name="Gostincar C."/>
            <person name="Stajich J.E."/>
            <person name="Zupancic J."/>
            <person name="Zalar P."/>
            <person name="Gunde-Cimerman N."/>
        </authorList>
    </citation>
    <scope>NUCLEOTIDE SEQUENCE [LARGE SCALE GENOMIC DNA]</scope>
    <source>
        <strain evidence="5 6">EXF-6669</strain>
    </source>
</reference>